<proteinExistence type="predicted"/>
<dbReference type="PANTHER" id="PTHR45663:SF11">
    <property type="entry name" value="GEO12009P1"/>
    <property type="match status" value="1"/>
</dbReference>
<dbReference type="SUPFAM" id="SSF52833">
    <property type="entry name" value="Thioredoxin-like"/>
    <property type="match status" value="1"/>
</dbReference>
<dbReference type="AlphaFoldDB" id="A0A0K2ZLA4"/>
<accession>A0A0K2ZLA4</accession>
<dbReference type="Proteomes" id="UP000046187">
    <property type="component" value="Unassembled WGS sequence"/>
</dbReference>
<dbReference type="GeneID" id="66889194"/>
<dbReference type="Gene3D" id="3.40.30.10">
    <property type="entry name" value="Glutaredoxin"/>
    <property type="match status" value="1"/>
</dbReference>
<dbReference type="PANTHER" id="PTHR45663">
    <property type="entry name" value="GEO12009P1"/>
    <property type="match status" value="1"/>
</dbReference>
<feature type="domain" description="Thioredoxin" evidence="1">
    <location>
        <begin position="1"/>
        <end position="110"/>
    </location>
</feature>
<evidence type="ECO:0000313" key="2">
    <source>
        <dbReference type="EMBL" id="CTP84979.1"/>
    </source>
</evidence>
<dbReference type="RefSeq" id="WP_003469256.1">
    <property type="nucleotide sequence ID" value="NZ_CXOI01000017.1"/>
</dbReference>
<dbReference type="Pfam" id="PF00085">
    <property type="entry name" value="Thioredoxin"/>
    <property type="match status" value="1"/>
</dbReference>
<reference evidence="3" key="1">
    <citation type="submission" date="2015-07" db="EMBL/GenBank/DDBJ databases">
        <authorList>
            <person name="Wibberg D."/>
        </authorList>
    </citation>
    <scope>NUCLEOTIDE SEQUENCE [LARGE SCALE GENOMIC DNA]</scope>
</reference>
<organism evidence="2 3">
    <name type="scientific">Xanthomonas graminis pv. arrhenatheri LMG 727</name>
    <dbReference type="NCBI Taxonomy" id="1195923"/>
    <lineage>
        <taxon>Bacteria</taxon>
        <taxon>Pseudomonadati</taxon>
        <taxon>Pseudomonadota</taxon>
        <taxon>Gammaproteobacteria</taxon>
        <taxon>Lysobacterales</taxon>
        <taxon>Lysobacteraceae</taxon>
        <taxon>Xanthomonas</taxon>
        <taxon>Xanthomonas translucens group</taxon>
        <taxon>Xanthomonas graminis</taxon>
    </lineage>
</organism>
<sequence length="110" mass="12110">MFTTITVATAEQFADAIAAHPRVLADFNKDNCPGCRMLDKSLERFAESDSAQGVTLLKVKMEDVGEDFFRAQGLRQTPTLMLFRQGEEVARVPGFVPPAKIDEAVRAHLG</sequence>
<evidence type="ECO:0000259" key="1">
    <source>
        <dbReference type="PROSITE" id="PS51352"/>
    </source>
</evidence>
<gene>
    <name evidence="2" type="ORF">XTALMG727_1173</name>
</gene>
<dbReference type="GO" id="GO:0005737">
    <property type="term" value="C:cytoplasm"/>
    <property type="evidence" value="ECO:0007669"/>
    <property type="project" value="TreeGrafter"/>
</dbReference>
<dbReference type="InterPro" id="IPR036249">
    <property type="entry name" value="Thioredoxin-like_sf"/>
</dbReference>
<keyword evidence="3" id="KW-1185">Reference proteome</keyword>
<dbReference type="InterPro" id="IPR013766">
    <property type="entry name" value="Thioredoxin_domain"/>
</dbReference>
<dbReference type="EMBL" id="CXOI01000017">
    <property type="protein sequence ID" value="CTP84979.1"/>
    <property type="molecule type" value="Genomic_DNA"/>
</dbReference>
<dbReference type="GO" id="GO:0015035">
    <property type="term" value="F:protein-disulfide reductase activity"/>
    <property type="evidence" value="ECO:0007669"/>
    <property type="project" value="TreeGrafter"/>
</dbReference>
<protein>
    <submittedName>
        <fullName evidence="2">Thioredoxin protein</fullName>
    </submittedName>
</protein>
<dbReference type="CDD" id="cd02947">
    <property type="entry name" value="TRX_family"/>
    <property type="match status" value="1"/>
</dbReference>
<dbReference type="PROSITE" id="PS51352">
    <property type="entry name" value="THIOREDOXIN_2"/>
    <property type="match status" value="1"/>
</dbReference>
<evidence type="ECO:0000313" key="3">
    <source>
        <dbReference type="Proteomes" id="UP000046187"/>
    </source>
</evidence>
<name>A0A0K2ZLA4_9XANT</name>